<evidence type="ECO:0000313" key="3">
    <source>
        <dbReference type="Proteomes" id="UP000886885"/>
    </source>
</evidence>
<keyword evidence="3" id="KW-1185">Reference proteome</keyword>
<reference evidence="2" key="1">
    <citation type="journal article" date="2020" name="bioRxiv">
        <title>Hybrid origin of Populus tomentosa Carr. identified through genome sequencing and phylogenomic analysis.</title>
        <authorList>
            <person name="An X."/>
            <person name="Gao K."/>
            <person name="Chen Z."/>
            <person name="Li J."/>
            <person name="Yang X."/>
            <person name="Yang X."/>
            <person name="Zhou J."/>
            <person name="Guo T."/>
            <person name="Zhao T."/>
            <person name="Huang S."/>
            <person name="Miao D."/>
            <person name="Khan W.U."/>
            <person name="Rao P."/>
            <person name="Ye M."/>
            <person name="Lei B."/>
            <person name="Liao W."/>
            <person name="Wang J."/>
            <person name="Ji L."/>
            <person name="Li Y."/>
            <person name="Guo B."/>
            <person name="Mustafa N.S."/>
            <person name="Li S."/>
            <person name="Yun Q."/>
            <person name="Keller S.R."/>
            <person name="Mao J."/>
            <person name="Zhang R."/>
            <person name="Strauss S.H."/>
        </authorList>
    </citation>
    <scope>NUCLEOTIDE SEQUENCE</scope>
    <source>
        <strain evidence="2">GM15</strain>
        <tissue evidence="2">Leaf</tissue>
    </source>
</reference>
<gene>
    <name evidence="2" type="ORF">POTOM_001537</name>
</gene>
<keyword evidence="1" id="KW-0472">Membrane</keyword>
<dbReference type="EMBL" id="JAAWWB010000001">
    <property type="protein sequence ID" value="KAG6792389.1"/>
    <property type="molecule type" value="Genomic_DNA"/>
</dbReference>
<feature type="transmembrane region" description="Helical" evidence="1">
    <location>
        <begin position="12"/>
        <end position="30"/>
    </location>
</feature>
<dbReference type="AlphaFoldDB" id="A0A8X8DI16"/>
<evidence type="ECO:0000313" key="2">
    <source>
        <dbReference type="EMBL" id="KAG6792389.1"/>
    </source>
</evidence>
<dbReference type="OrthoDB" id="1938687at2759"/>
<dbReference type="Proteomes" id="UP000886885">
    <property type="component" value="Chromosome 1A"/>
</dbReference>
<dbReference type="PANTHER" id="PTHR34775">
    <property type="entry name" value="TRANSMEMBRANE PROTEIN"/>
    <property type="match status" value="1"/>
</dbReference>
<proteinExistence type="predicted"/>
<dbReference type="PANTHER" id="PTHR34775:SF6">
    <property type="entry name" value="TRANSMEMBRANE PROTEIN"/>
    <property type="match status" value="1"/>
</dbReference>
<name>A0A8X8DI16_POPTO</name>
<accession>A0A8X8DI16</accession>
<sequence length="187" mass="21096">MCGKEILEVLLSQHLSIVLGTISMTLLLFWMEKTLTFLECGFGHFEDVLSTDENDQSYQGRSLNVQNPKKPLTTTATKHFMSPTISAASKANPPRRKILAESNGSLDTHLQKTPTFGSKTISSIEFAEYGENVLLDNLSSRPYDPLTSYISPRPFLRYKPNRHRDIVLRRENVAREETSTCSRGSLE</sequence>
<keyword evidence="1" id="KW-0812">Transmembrane</keyword>
<protein>
    <submittedName>
        <fullName evidence="2">Uncharacterized protein</fullName>
    </submittedName>
</protein>
<evidence type="ECO:0000256" key="1">
    <source>
        <dbReference type="SAM" id="Phobius"/>
    </source>
</evidence>
<keyword evidence="1" id="KW-1133">Transmembrane helix</keyword>
<comment type="caution">
    <text evidence="2">The sequence shown here is derived from an EMBL/GenBank/DDBJ whole genome shotgun (WGS) entry which is preliminary data.</text>
</comment>
<organism evidence="2 3">
    <name type="scientific">Populus tomentosa</name>
    <name type="common">Chinese white poplar</name>
    <dbReference type="NCBI Taxonomy" id="118781"/>
    <lineage>
        <taxon>Eukaryota</taxon>
        <taxon>Viridiplantae</taxon>
        <taxon>Streptophyta</taxon>
        <taxon>Embryophyta</taxon>
        <taxon>Tracheophyta</taxon>
        <taxon>Spermatophyta</taxon>
        <taxon>Magnoliopsida</taxon>
        <taxon>eudicotyledons</taxon>
        <taxon>Gunneridae</taxon>
        <taxon>Pentapetalae</taxon>
        <taxon>rosids</taxon>
        <taxon>fabids</taxon>
        <taxon>Malpighiales</taxon>
        <taxon>Salicaceae</taxon>
        <taxon>Saliceae</taxon>
        <taxon>Populus</taxon>
    </lineage>
</organism>